<evidence type="ECO:0000313" key="3">
    <source>
        <dbReference type="Proteomes" id="UP000886886"/>
    </source>
</evidence>
<evidence type="ECO:0000259" key="1">
    <source>
        <dbReference type="Pfam" id="PF01248"/>
    </source>
</evidence>
<dbReference type="Proteomes" id="UP000886886">
    <property type="component" value="Unassembled WGS sequence"/>
</dbReference>
<evidence type="ECO:0000313" key="2">
    <source>
        <dbReference type="EMBL" id="HIQ97258.1"/>
    </source>
</evidence>
<dbReference type="Gene3D" id="3.30.1330.30">
    <property type="match status" value="1"/>
</dbReference>
<dbReference type="InterPro" id="IPR004038">
    <property type="entry name" value="Ribosomal_eL8/eL30/eS12/Gad45"/>
</dbReference>
<reference evidence="2" key="1">
    <citation type="submission" date="2020-10" db="EMBL/GenBank/DDBJ databases">
        <authorList>
            <person name="Gilroy R."/>
        </authorList>
    </citation>
    <scope>NUCLEOTIDE SEQUENCE</scope>
    <source>
        <strain evidence="2">ChiSjej3B21-11622</strain>
    </source>
</reference>
<dbReference type="InterPro" id="IPR029064">
    <property type="entry name" value="Ribosomal_eL30-like_sf"/>
</dbReference>
<feature type="domain" description="Ribosomal protein eL8/eL30/eS12/Gadd45" evidence="1">
    <location>
        <begin position="6"/>
        <end position="90"/>
    </location>
</feature>
<protein>
    <submittedName>
        <fullName evidence="2">Ribosomal L7Ae/L30e/S12e/Gadd45 family protein</fullName>
    </submittedName>
</protein>
<dbReference type="SUPFAM" id="SSF55315">
    <property type="entry name" value="L30e-like"/>
    <property type="match status" value="1"/>
</dbReference>
<dbReference type="EMBL" id="DVFT01000175">
    <property type="protein sequence ID" value="HIQ97258.1"/>
    <property type="molecule type" value="Genomic_DNA"/>
</dbReference>
<accession>A0A9D0ZYY7</accession>
<gene>
    <name evidence="2" type="ORF">IAB26_11925</name>
</gene>
<comment type="caution">
    <text evidence="2">The sequence shown here is derived from an EMBL/GenBank/DDBJ whole genome shotgun (WGS) entry which is preliminary data.</text>
</comment>
<dbReference type="Pfam" id="PF01248">
    <property type="entry name" value="Ribosomal_L7Ae"/>
    <property type="match status" value="1"/>
</dbReference>
<reference evidence="2" key="2">
    <citation type="journal article" date="2021" name="PeerJ">
        <title>Extensive microbial diversity within the chicken gut microbiome revealed by metagenomics and culture.</title>
        <authorList>
            <person name="Gilroy R."/>
            <person name="Ravi A."/>
            <person name="Getino M."/>
            <person name="Pursley I."/>
            <person name="Horton D.L."/>
            <person name="Alikhan N.F."/>
            <person name="Baker D."/>
            <person name="Gharbi K."/>
            <person name="Hall N."/>
            <person name="Watson M."/>
            <person name="Adriaenssens E.M."/>
            <person name="Foster-Nyarko E."/>
            <person name="Jarju S."/>
            <person name="Secka A."/>
            <person name="Antonio M."/>
            <person name="Oren A."/>
            <person name="Chaudhuri R.R."/>
            <person name="La Ragione R."/>
            <person name="Hildebrand F."/>
            <person name="Pallen M.J."/>
        </authorList>
    </citation>
    <scope>NUCLEOTIDE SEQUENCE</scope>
    <source>
        <strain evidence="2">ChiSjej3B21-11622</strain>
    </source>
</reference>
<sequence length="101" mass="11203">MRQNRVLSLVGLATKARKTVSGEFSTEKAVKDGRAVLVLVSTESSDNTKKKFQNMCTYYEVPVYFYGTKEELGAAMGQEFRASLAVLDEGFGKAIEKLLQQ</sequence>
<proteinExistence type="predicted"/>
<dbReference type="AlphaFoldDB" id="A0A9D0ZYY7"/>
<name>A0A9D0ZYY7_9FIRM</name>
<organism evidence="2 3">
    <name type="scientific">Candidatus Limivivens merdigallinarum</name>
    <dbReference type="NCBI Taxonomy" id="2840859"/>
    <lineage>
        <taxon>Bacteria</taxon>
        <taxon>Bacillati</taxon>
        <taxon>Bacillota</taxon>
        <taxon>Clostridia</taxon>
        <taxon>Lachnospirales</taxon>
        <taxon>Lachnospiraceae</taxon>
        <taxon>Lachnospiraceae incertae sedis</taxon>
        <taxon>Candidatus Limivivens</taxon>
    </lineage>
</organism>